<sequence>MGGIIHVVQLQFKSDVGSEKIDDVLAQLIALKDKCVLLDTQKPYIKSIRAGPDNSIEGMQNDYTHMIITEFESVAHRDYYAKKDPAHMLLATSLPPFVKGLQVLDIAA</sequence>
<evidence type="ECO:0000313" key="4">
    <source>
        <dbReference type="Proteomes" id="UP000091956"/>
    </source>
</evidence>
<dbReference type="RefSeq" id="XP_018125410.1">
    <property type="nucleotide sequence ID" value="XM_018279720.2"/>
</dbReference>
<evidence type="ECO:0000259" key="2">
    <source>
        <dbReference type="PROSITE" id="PS51502"/>
    </source>
</evidence>
<dbReference type="InterPro" id="IPR011008">
    <property type="entry name" value="Dimeric_a/b-barrel"/>
</dbReference>
<dbReference type="Proteomes" id="UP000091956">
    <property type="component" value="Unassembled WGS sequence"/>
</dbReference>
<gene>
    <name evidence="3" type="ORF">VE01_10317</name>
</gene>
<reference evidence="4" key="2">
    <citation type="journal article" date="2018" name="Nat. Commun.">
        <title>Extreme sensitivity to ultraviolet light in the fungal pathogen causing white-nose syndrome of bats.</title>
        <authorList>
            <person name="Palmer J.M."/>
            <person name="Drees K.P."/>
            <person name="Foster J.T."/>
            <person name="Lindner D.L."/>
        </authorList>
    </citation>
    <scope>NUCLEOTIDE SEQUENCE [LARGE SCALE GENOMIC DNA]</scope>
    <source>
        <strain evidence="4">UAMH 10579</strain>
    </source>
</reference>
<dbReference type="Pfam" id="PF07876">
    <property type="entry name" value="Dabb"/>
    <property type="match status" value="1"/>
</dbReference>
<name>A0A1B8G772_9PEZI</name>
<dbReference type="OrthoDB" id="1601230at2759"/>
<evidence type="ECO:0000313" key="3">
    <source>
        <dbReference type="EMBL" id="OBT91677.1"/>
    </source>
</evidence>
<dbReference type="PANTHER" id="PTHR33178">
    <property type="match status" value="1"/>
</dbReference>
<dbReference type="AlphaFoldDB" id="A0A1B8G772"/>
<dbReference type="Gene3D" id="3.30.70.100">
    <property type="match status" value="1"/>
</dbReference>
<feature type="domain" description="Stress-response A/B barrel" evidence="2">
    <location>
        <begin position="4"/>
        <end position="106"/>
    </location>
</feature>
<dbReference type="InterPro" id="IPR044662">
    <property type="entry name" value="HS1/DABB1-like"/>
</dbReference>
<dbReference type="PROSITE" id="PS51502">
    <property type="entry name" value="S_R_A_B_BARREL"/>
    <property type="match status" value="1"/>
</dbReference>
<dbReference type="GeneID" id="28843703"/>
<dbReference type="STRING" id="342668.A0A1B8G772"/>
<evidence type="ECO:0000256" key="1">
    <source>
        <dbReference type="ARBA" id="ARBA00011738"/>
    </source>
</evidence>
<dbReference type="SMART" id="SM00886">
    <property type="entry name" value="Dabb"/>
    <property type="match status" value="1"/>
</dbReference>
<dbReference type="SUPFAM" id="SSF54909">
    <property type="entry name" value="Dimeric alpha+beta barrel"/>
    <property type="match status" value="1"/>
</dbReference>
<comment type="subunit">
    <text evidence="1">Homodimer.</text>
</comment>
<accession>A0A1B8G772</accession>
<proteinExistence type="predicted"/>
<reference evidence="3 4" key="1">
    <citation type="submission" date="2016-03" db="EMBL/GenBank/DDBJ databases">
        <title>Comparative genomics of Pseudogymnoascus destructans, the fungus causing white-nose syndrome of bats.</title>
        <authorList>
            <person name="Palmer J.M."/>
            <person name="Drees K.P."/>
            <person name="Foster J.T."/>
            <person name="Lindner D.L."/>
        </authorList>
    </citation>
    <scope>NUCLEOTIDE SEQUENCE [LARGE SCALE GENOMIC DNA]</scope>
    <source>
        <strain evidence="3 4">UAMH 10579</strain>
    </source>
</reference>
<dbReference type="InterPro" id="IPR013097">
    <property type="entry name" value="Dabb"/>
</dbReference>
<protein>
    <recommendedName>
        <fullName evidence="2">Stress-response A/B barrel domain-containing protein</fullName>
    </recommendedName>
</protein>
<dbReference type="PANTHER" id="PTHR33178:SF10">
    <property type="entry name" value="STRESS-RESPONSE A_B BARREL DOMAIN-CONTAINING PROTEIN"/>
    <property type="match status" value="1"/>
</dbReference>
<dbReference type="EMBL" id="KV460283">
    <property type="protein sequence ID" value="OBT91677.1"/>
    <property type="molecule type" value="Genomic_DNA"/>
</dbReference>
<organism evidence="3 4">
    <name type="scientific">Pseudogymnoascus verrucosus</name>
    <dbReference type="NCBI Taxonomy" id="342668"/>
    <lineage>
        <taxon>Eukaryota</taxon>
        <taxon>Fungi</taxon>
        <taxon>Dikarya</taxon>
        <taxon>Ascomycota</taxon>
        <taxon>Pezizomycotina</taxon>
        <taxon>Leotiomycetes</taxon>
        <taxon>Thelebolales</taxon>
        <taxon>Thelebolaceae</taxon>
        <taxon>Pseudogymnoascus</taxon>
    </lineage>
</organism>
<keyword evidence="4" id="KW-1185">Reference proteome</keyword>